<dbReference type="Gene3D" id="3.40.50.720">
    <property type="entry name" value="NAD(P)-binding Rossmann-like Domain"/>
    <property type="match status" value="1"/>
</dbReference>
<evidence type="ECO:0000313" key="3">
    <source>
        <dbReference type="Proteomes" id="UP001341840"/>
    </source>
</evidence>
<reference evidence="2 3" key="1">
    <citation type="journal article" date="2023" name="Plants (Basel)">
        <title>Bridging the Gap: Combining Genomics and Transcriptomics Approaches to Understand Stylosanthes scabra, an Orphan Legume from the Brazilian Caatinga.</title>
        <authorList>
            <person name="Ferreira-Neto J.R.C."/>
            <person name="da Silva M.D."/>
            <person name="Binneck E."/>
            <person name="de Melo N.F."/>
            <person name="da Silva R.H."/>
            <person name="de Melo A.L.T.M."/>
            <person name="Pandolfi V."/>
            <person name="Bustamante F.O."/>
            <person name="Brasileiro-Vidal A.C."/>
            <person name="Benko-Iseppon A.M."/>
        </authorList>
    </citation>
    <scope>NUCLEOTIDE SEQUENCE [LARGE SCALE GENOMIC DNA]</scope>
    <source>
        <tissue evidence="2">Leaves</tissue>
    </source>
</reference>
<evidence type="ECO:0000259" key="1">
    <source>
        <dbReference type="Pfam" id="PF01370"/>
    </source>
</evidence>
<name>A0ABU6QP52_9FABA</name>
<proteinExistence type="predicted"/>
<dbReference type="InterPro" id="IPR036291">
    <property type="entry name" value="NAD(P)-bd_dom_sf"/>
</dbReference>
<gene>
    <name evidence="2" type="ORF">PIB30_070425</name>
</gene>
<dbReference type="SUPFAM" id="SSF51735">
    <property type="entry name" value="NAD(P)-binding Rossmann-fold domains"/>
    <property type="match status" value="1"/>
</dbReference>
<dbReference type="Pfam" id="PF01370">
    <property type="entry name" value="Epimerase"/>
    <property type="match status" value="1"/>
</dbReference>
<accession>A0ABU6QP52</accession>
<keyword evidence="3" id="KW-1185">Reference proteome</keyword>
<organism evidence="2 3">
    <name type="scientific">Stylosanthes scabra</name>
    <dbReference type="NCBI Taxonomy" id="79078"/>
    <lineage>
        <taxon>Eukaryota</taxon>
        <taxon>Viridiplantae</taxon>
        <taxon>Streptophyta</taxon>
        <taxon>Embryophyta</taxon>
        <taxon>Tracheophyta</taxon>
        <taxon>Spermatophyta</taxon>
        <taxon>Magnoliopsida</taxon>
        <taxon>eudicotyledons</taxon>
        <taxon>Gunneridae</taxon>
        <taxon>Pentapetalae</taxon>
        <taxon>rosids</taxon>
        <taxon>fabids</taxon>
        <taxon>Fabales</taxon>
        <taxon>Fabaceae</taxon>
        <taxon>Papilionoideae</taxon>
        <taxon>50 kb inversion clade</taxon>
        <taxon>dalbergioids sensu lato</taxon>
        <taxon>Dalbergieae</taxon>
        <taxon>Pterocarpus clade</taxon>
        <taxon>Stylosanthes</taxon>
    </lineage>
</organism>
<protein>
    <recommendedName>
        <fullName evidence="1">NAD-dependent epimerase/dehydratase domain-containing protein</fullName>
    </recommendedName>
</protein>
<dbReference type="InterPro" id="IPR001509">
    <property type="entry name" value="Epimerase_deHydtase"/>
</dbReference>
<comment type="caution">
    <text evidence="2">The sequence shown here is derived from an EMBL/GenBank/DDBJ whole genome shotgun (WGS) entry which is preliminary data.</text>
</comment>
<feature type="domain" description="NAD-dependent epimerase/dehydratase" evidence="1">
    <location>
        <begin position="8"/>
        <end position="45"/>
    </location>
</feature>
<dbReference type="EMBL" id="JASCZI010000793">
    <property type="protein sequence ID" value="MED6113396.1"/>
    <property type="molecule type" value="Genomic_DNA"/>
</dbReference>
<evidence type="ECO:0000313" key="2">
    <source>
        <dbReference type="EMBL" id="MED6113396.1"/>
    </source>
</evidence>
<dbReference type="Proteomes" id="UP001341840">
    <property type="component" value="Unassembled WGS sequence"/>
</dbReference>
<sequence>MEGGKGRVCVTGGTGFIASVIIKRLLHEGYSVNTTIRSSPEFHFLETISSTTYTSRENDKTAPDEFKIRQRCPQPLGNIKKSPTVLKSGHVASSVEPAYEDVTDWSYVSINGACVAKRDDRVAQGWKRRSRTTSL</sequence>